<dbReference type="GO" id="GO:0004709">
    <property type="term" value="F:MAP kinase kinase kinase activity"/>
    <property type="evidence" value="ECO:0007669"/>
    <property type="project" value="UniProtKB-EC"/>
</dbReference>
<proteinExistence type="inferred from homology"/>
<feature type="compositionally biased region" description="Basic and acidic residues" evidence="11">
    <location>
        <begin position="317"/>
        <end position="346"/>
    </location>
</feature>
<dbReference type="Gene3D" id="1.10.510.10">
    <property type="entry name" value="Transferase(Phosphotransferase) domain 1"/>
    <property type="match status" value="1"/>
</dbReference>
<feature type="region of interest" description="Disordered" evidence="11">
    <location>
        <begin position="121"/>
        <end position="141"/>
    </location>
</feature>
<feature type="binding site" evidence="10">
    <location>
        <position position="428"/>
    </location>
    <ligand>
        <name>ATP</name>
        <dbReference type="ChEBI" id="CHEBI:30616"/>
    </ligand>
</feature>
<evidence type="ECO:0000256" key="10">
    <source>
        <dbReference type="PROSITE-ProRule" id="PRU10141"/>
    </source>
</evidence>
<comment type="similarity">
    <text evidence="1">Belongs to the protein kinase superfamily. STE Ser/Thr protein kinase family. MAP kinase kinase kinase subfamily.</text>
</comment>
<feature type="region of interest" description="Disordered" evidence="11">
    <location>
        <begin position="148"/>
        <end position="167"/>
    </location>
</feature>
<comment type="catalytic activity">
    <reaction evidence="9">
        <text>L-seryl-[protein] + ATP = O-phospho-L-seryl-[protein] + ADP + H(+)</text>
        <dbReference type="Rhea" id="RHEA:17989"/>
        <dbReference type="Rhea" id="RHEA-COMP:9863"/>
        <dbReference type="Rhea" id="RHEA-COMP:11604"/>
        <dbReference type="ChEBI" id="CHEBI:15378"/>
        <dbReference type="ChEBI" id="CHEBI:29999"/>
        <dbReference type="ChEBI" id="CHEBI:30616"/>
        <dbReference type="ChEBI" id="CHEBI:83421"/>
        <dbReference type="ChEBI" id="CHEBI:456216"/>
        <dbReference type="EC" id="2.7.11.25"/>
    </reaction>
</comment>
<evidence type="ECO:0000256" key="6">
    <source>
        <dbReference type="ARBA" id="ARBA00022777"/>
    </source>
</evidence>
<dbReference type="EMBL" id="JAWXYG010000004">
    <property type="protein sequence ID" value="KAK4274057.1"/>
    <property type="molecule type" value="Genomic_DNA"/>
</dbReference>
<sequence length="679" mass="75730">MHRLPRFFGHSKRAEGMDQKIRRKPKLERRNAAKFFEYDAASSSSSLDDSCGSLYTRSMDCYDRTSFRIEGVDGEFDLICRSLGLSGPEDFAIPPAAWEAMRVRSSSDILPRLKLNELESQEKEELKNEESNQLVREADDKCEERVTIRDVTESAKDEPAETSGSGGIKGEFDLICRSLGLSGPEDFAIPPAAWEARKVRSSSDILPRLKLSELESQEKEELKNEESNQLVREADDKCEERVTIRDVTESAKNEPAEISGSGGIKGLRPRMIKPPPGMRLPVIDNMCSTWDLLRDFAPQGERQSLEKYEEPNFSDDAQERHRETGRAEEQKQEEAGEHGVDGFTPKLEEDNASRLANAVAEFSGCSFTTSNEDDSSSSSTGPRSTNISPNVRFRRIIANWQKGELLGRGSFGSVYEGISGDGFFFAVKEVSLLDPGSQGQQSVFQLEQEIALLSQFEHENIVQYYGTETDESKLYIFLELVTKGSLASLYRRYNLRDSQVSAYTRQILHGLKYLHDQNVIHRDIKCANILVDASGSVKLADFGLAKATKLNDIKSCKGTAFWMAPEVVKGKNQGYGLPADIWSLGCTVLEMLTGQIPYSNLEGMQALYRIGKGERPPVPESLSKDARAFILQCLQVNPDDRPTATKLLNHPFVQRPLSISSGSASPYIPGRRNQLVSSN</sequence>
<evidence type="ECO:0000259" key="12">
    <source>
        <dbReference type="PROSITE" id="PS50011"/>
    </source>
</evidence>
<evidence type="ECO:0000256" key="8">
    <source>
        <dbReference type="ARBA" id="ARBA00047559"/>
    </source>
</evidence>
<feature type="domain" description="Protein kinase" evidence="12">
    <location>
        <begin position="400"/>
        <end position="653"/>
    </location>
</feature>
<evidence type="ECO:0000256" key="3">
    <source>
        <dbReference type="ARBA" id="ARBA00022527"/>
    </source>
</evidence>
<name>A0AAE1MN36_9FABA</name>
<dbReference type="PROSITE" id="PS00108">
    <property type="entry name" value="PROTEIN_KINASE_ST"/>
    <property type="match status" value="1"/>
</dbReference>
<evidence type="ECO:0000256" key="9">
    <source>
        <dbReference type="ARBA" id="ARBA00048329"/>
    </source>
</evidence>
<evidence type="ECO:0000256" key="1">
    <source>
        <dbReference type="ARBA" id="ARBA00006529"/>
    </source>
</evidence>
<dbReference type="EC" id="2.7.11.25" evidence="2"/>
<gene>
    <name evidence="13" type="ORF">QN277_017347</name>
</gene>
<keyword evidence="7 10" id="KW-0067">ATP-binding</keyword>
<dbReference type="Pfam" id="PF00069">
    <property type="entry name" value="Pkinase"/>
    <property type="match status" value="1"/>
</dbReference>
<dbReference type="GO" id="GO:0005737">
    <property type="term" value="C:cytoplasm"/>
    <property type="evidence" value="ECO:0007669"/>
    <property type="project" value="TreeGrafter"/>
</dbReference>
<dbReference type="InterPro" id="IPR008271">
    <property type="entry name" value="Ser/Thr_kinase_AS"/>
</dbReference>
<comment type="caution">
    <text evidence="13">The sequence shown here is derived from an EMBL/GenBank/DDBJ whole genome shotgun (WGS) entry which is preliminary data.</text>
</comment>
<feature type="compositionally biased region" description="Basic and acidic residues" evidence="11">
    <location>
        <begin position="148"/>
        <end position="159"/>
    </location>
</feature>
<evidence type="ECO:0000256" key="4">
    <source>
        <dbReference type="ARBA" id="ARBA00022679"/>
    </source>
</evidence>
<dbReference type="Proteomes" id="UP001293593">
    <property type="component" value="Unassembled WGS sequence"/>
</dbReference>
<feature type="region of interest" description="Disordered" evidence="11">
    <location>
        <begin position="366"/>
        <end position="387"/>
    </location>
</feature>
<evidence type="ECO:0000256" key="7">
    <source>
        <dbReference type="ARBA" id="ARBA00022840"/>
    </source>
</evidence>
<dbReference type="InterPro" id="IPR017441">
    <property type="entry name" value="Protein_kinase_ATP_BS"/>
</dbReference>
<comment type="catalytic activity">
    <reaction evidence="8">
        <text>L-threonyl-[protein] + ATP = O-phospho-L-threonyl-[protein] + ADP + H(+)</text>
        <dbReference type="Rhea" id="RHEA:46608"/>
        <dbReference type="Rhea" id="RHEA-COMP:11060"/>
        <dbReference type="Rhea" id="RHEA-COMP:11605"/>
        <dbReference type="ChEBI" id="CHEBI:15378"/>
        <dbReference type="ChEBI" id="CHEBI:30013"/>
        <dbReference type="ChEBI" id="CHEBI:30616"/>
        <dbReference type="ChEBI" id="CHEBI:61977"/>
        <dbReference type="ChEBI" id="CHEBI:456216"/>
        <dbReference type="EC" id="2.7.11.25"/>
    </reaction>
</comment>
<dbReference type="GO" id="GO:0005524">
    <property type="term" value="F:ATP binding"/>
    <property type="evidence" value="ECO:0007669"/>
    <property type="project" value="UniProtKB-UniRule"/>
</dbReference>
<dbReference type="AlphaFoldDB" id="A0AAE1MN36"/>
<organism evidence="13 14">
    <name type="scientific">Acacia crassicarpa</name>
    <name type="common">northern wattle</name>
    <dbReference type="NCBI Taxonomy" id="499986"/>
    <lineage>
        <taxon>Eukaryota</taxon>
        <taxon>Viridiplantae</taxon>
        <taxon>Streptophyta</taxon>
        <taxon>Embryophyta</taxon>
        <taxon>Tracheophyta</taxon>
        <taxon>Spermatophyta</taxon>
        <taxon>Magnoliopsida</taxon>
        <taxon>eudicotyledons</taxon>
        <taxon>Gunneridae</taxon>
        <taxon>Pentapetalae</taxon>
        <taxon>rosids</taxon>
        <taxon>fabids</taxon>
        <taxon>Fabales</taxon>
        <taxon>Fabaceae</taxon>
        <taxon>Caesalpinioideae</taxon>
        <taxon>mimosoid clade</taxon>
        <taxon>Acacieae</taxon>
        <taxon>Acacia</taxon>
    </lineage>
</organism>
<reference evidence="13" key="1">
    <citation type="submission" date="2023-10" db="EMBL/GenBank/DDBJ databases">
        <title>Chromosome-level genome of the transformable northern wattle, Acacia crassicarpa.</title>
        <authorList>
            <person name="Massaro I."/>
            <person name="Sinha N.R."/>
            <person name="Poethig S."/>
            <person name="Leichty A.R."/>
        </authorList>
    </citation>
    <scope>NUCLEOTIDE SEQUENCE</scope>
    <source>
        <strain evidence="13">Acra3RX</strain>
        <tissue evidence="13">Leaf</tissue>
    </source>
</reference>
<dbReference type="InterPro" id="IPR011009">
    <property type="entry name" value="Kinase-like_dom_sf"/>
</dbReference>
<dbReference type="GO" id="GO:1902065">
    <property type="term" value="P:response to L-glutamate"/>
    <property type="evidence" value="ECO:0007669"/>
    <property type="project" value="UniProtKB-ARBA"/>
</dbReference>
<dbReference type="PROSITE" id="PS00107">
    <property type="entry name" value="PROTEIN_KINASE_ATP"/>
    <property type="match status" value="1"/>
</dbReference>
<dbReference type="PANTHER" id="PTHR48016">
    <property type="entry name" value="MAP KINASE KINASE KINASE SSK2-RELATED-RELATED"/>
    <property type="match status" value="1"/>
</dbReference>
<dbReference type="SUPFAM" id="SSF56112">
    <property type="entry name" value="Protein kinase-like (PK-like)"/>
    <property type="match status" value="1"/>
</dbReference>
<dbReference type="InterPro" id="IPR050538">
    <property type="entry name" value="MAP_kinase_kinase_kinase"/>
</dbReference>
<dbReference type="SMART" id="SM00220">
    <property type="entry name" value="S_TKc"/>
    <property type="match status" value="1"/>
</dbReference>
<dbReference type="FunFam" id="1.10.510.10:FF:000359">
    <property type="entry name" value="Mitogen-activated protein kinase 1, putative, expressed"/>
    <property type="match status" value="1"/>
</dbReference>
<evidence type="ECO:0000256" key="2">
    <source>
        <dbReference type="ARBA" id="ARBA00012406"/>
    </source>
</evidence>
<protein>
    <recommendedName>
        <fullName evidence="2">mitogen-activated protein kinase kinase kinase</fullName>
        <ecNumber evidence="2">2.7.11.25</ecNumber>
    </recommendedName>
</protein>
<keyword evidence="14" id="KW-1185">Reference proteome</keyword>
<evidence type="ECO:0000256" key="11">
    <source>
        <dbReference type="SAM" id="MobiDB-lite"/>
    </source>
</evidence>
<dbReference type="InterPro" id="IPR000719">
    <property type="entry name" value="Prot_kinase_dom"/>
</dbReference>
<accession>A0AAE1MN36</accession>
<evidence type="ECO:0000313" key="13">
    <source>
        <dbReference type="EMBL" id="KAK4274057.1"/>
    </source>
</evidence>
<keyword evidence="4" id="KW-0808">Transferase</keyword>
<keyword evidence="6" id="KW-0418">Kinase</keyword>
<feature type="region of interest" description="Disordered" evidence="11">
    <location>
        <begin position="304"/>
        <end position="346"/>
    </location>
</feature>
<dbReference type="PANTHER" id="PTHR48016:SF29">
    <property type="entry name" value="MITOGEN-ACTIVATED PROTEIN KINASE KINASE KINASE 1-RELATED"/>
    <property type="match status" value="1"/>
</dbReference>
<evidence type="ECO:0000256" key="5">
    <source>
        <dbReference type="ARBA" id="ARBA00022741"/>
    </source>
</evidence>
<keyword evidence="3" id="KW-0723">Serine/threonine-protein kinase</keyword>
<feature type="region of interest" description="Disordered" evidence="11">
    <location>
        <begin position="249"/>
        <end position="269"/>
    </location>
</feature>
<keyword evidence="5 10" id="KW-0547">Nucleotide-binding</keyword>
<dbReference type="PROSITE" id="PS50011">
    <property type="entry name" value="PROTEIN_KINASE_DOM"/>
    <property type="match status" value="1"/>
</dbReference>
<evidence type="ECO:0000313" key="14">
    <source>
        <dbReference type="Proteomes" id="UP001293593"/>
    </source>
</evidence>